<comment type="caution">
    <text evidence="3">The sequence shown here is derived from an EMBL/GenBank/DDBJ whole genome shotgun (WGS) entry which is preliminary data.</text>
</comment>
<keyword evidence="2" id="KW-0472">Membrane</keyword>
<feature type="transmembrane region" description="Helical" evidence="2">
    <location>
        <begin position="113"/>
        <end position="138"/>
    </location>
</feature>
<proteinExistence type="predicted"/>
<name>A0A022L221_9MICO</name>
<dbReference type="HOGENOM" id="CLU_948891_0_0_11"/>
<dbReference type="EMBL" id="AORC01000002">
    <property type="protein sequence ID" value="EYT51271.1"/>
    <property type="molecule type" value="Genomic_DNA"/>
</dbReference>
<feature type="region of interest" description="Disordered" evidence="1">
    <location>
        <begin position="1"/>
        <end position="21"/>
    </location>
</feature>
<evidence type="ECO:0000256" key="2">
    <source>
        <dbReference type="SAM" id="Phobius"/>
    </source>
</evidence>
<reference evidence="3 4" key="1">
    <citation type="journal article" date="2013" name="Genome Announc.">
        <title>Draft genome sequence of an Actinobacterium, Brachybacterium muris strain UCD-AY4.</title>
        <authorList>
            <person name="Lo J.R."/>
            <person name="Lang J.M."/>
            <person name="Darling A.E."/>
            <person name="Eisen J.A."/>
            <person name="Coil D.A."/>
        </authorList>
    </citation>
    <scope>NUCLEOTIDE SEQUENCE [LARGE SCALE GENOMIC DNA]</scope>
    <source>
        <strain evidence="3 4">UCD-AY4</strain>
    </source>
</reference>
<keyword evidence="2" id="KW-0812">Transmembrane</keyword>
<feature type="transmembrane region" description="Helical" evidence="2">
    <location>
        <begin position="178"/>
        <end position="199"/>
    </location>
</feature>
<dbReference type="OrthoDB" id="5118666at2"/>
<protein>
    <submittedName>
        <fullName evidence="3">Uncharacterized protein</fullName>
    </submittedName>
</protein>
<feature type="transmembrane region" description="Helical" evidence="2">
    <location>
        <begin position="82"/>
        <end position="101"/>
    </location>
</feature>
<gene>
    <name evidence="3" type="ORF">D641_0101420</name>
</gene>
<feature type="transmembrane region" description="Helical" evidence="2">
    <location>
        <begin position="150"/>
        <end position="172"/>
    </location>
</feature>
<evidence type="ECO:0000313" key="4">
    <source>
        <dbReference type="Proteomes" id="UP000019754"/>
    </source>
</evidence>
<keyword evidence="2" id="KW-1133">Transmembrane helix</keyword>
<evidence type="ECO:0000256" key="1">
    <source>
        <dbReference type="SAM" id="MobiDB-lite"/>
    </source>
</evidence>
<dbReference type="Proteomes" id="UP000019754">
    <property type="component" value="Unassembled WGS sequence"/>
</dbReference>
<evidence type="ECO:0000313" key="3">
    <source>
        <dbReference type="EMBL" id="EYT51271.1"/>
    </source>
</evidence>
<keyword evidence="4" id="KW-1185">Reference proteome</keyword>
<dbReference type="AlphaFoldDB" id="A0A022L221"/>
<dbReference type="RefSeq" id="WP_017824584.1">
    <property type="nucleotide sequence ID" value="NZ_KB403091.1"/>
</dbReference>
<sequence length="303" mass="32464">MTDPERAADAARAQPPSHRAPVTWALTADGPLRLGEAEARIVLQDRSLVRAVRFGGEKLRAEHEGRTADPERWRRRGGSPRWVPIVLLLLVLAIPLQSSPIGRFAPYAGAEAAPGFLILLGASYALVSLLHLGLLLRWVRNPLRSAGTRLVSSLLTLVMLLVLPWFAVPAAVMASPVVAALGLIPFALAMGLAALNLWAARSERTNAEGVRAAIDEVGTLLWEDTAAARRHAGAADVRGAAGELRRTLRRLPEAERHALESTCAAVLDALEQRGAVPAELVARARTTPLGRWHELDGAAADDD</sequence>
<accession>A0A022L221</accession>
<organism evidence="3 4">
    <name type="scientific">Brachybacterium muris UCD-AY4</name>
    <dbReference type="NCBI Taxonomy" id="1249481"/>
    <lineage>
        <taxon>Bacteria</taxon>
        <taxon>Bacillati</taxon>
        <taxon>Actinomycetota</taxon>
        <taxon>Actinomycetes</taxon>
        <taxon>Micrococcales</taxon>
        <taxon>Dermabacteraceae</taxon>
        <taxon>Brachybacterium</taxon>
    </lineage>
</organism>